<gene>
    <name evidence="4" type="ORF">AMJ44_00670</name>
</gene>
<dbReference type="InterPro" id="IPR029058">
    <property type="entry name" value="AB_hydrolase_fold"/>
</dbReference>
<dbReference type="PROSITE" id="PS51318">
    <property type="entry name" value="TAT"/>
    <property type="match status" value="1"/>
</dbReference>
<keyword evidence="1" id="KW-1133">Transmembrane helix</keyword>
<dbReference type="InterPro" id="IPR051049">
    <property type="entry name" value="Dienelactone_hydrolase-like"/>
</dbReference>
<dbReference type="PANTHER" id="PTHR46623:SF6">
    <property type="entry name" value="ALPHA_BETA-HYDROLASES SUPERFAMILY PROTEIN"/>
    <property type="match status" value="1"/>
</dbReference>
<sequence length="286" mass="31648">MDQKIIDLYDEYSKGSLDRREFLKRLAVLTGGTVAAVTLLPLIEKKQALAEFVPPDDLRLYVADITYPGETGDIRAHYARPKGEEKLPGVIVIHENRGLNPHTKDVARRVALEGFLAVAPDALSPLGGTPEDVDEARSRMRELGSEATVKNFVAAVEYLKTHPQSTGKVGCMGFCWGGGVTTQVAVHSPDLKAAVPFYGRQPASEDVPKIKASLLLHYAGLDERINEGIEAFEAALKQASVEYKIYIYEGAEHAFFNDTNASRYHEEASQLAWKRTIEFFNKKLKT</sequence>
<feature type="domain" description="YqhI" evidence="3">
    <location>
        <begin position="2"/>
        <end position="28"/>
    </location>
</feature>
<dbReference type="GO" id="GO:0016787">
    <property type="term" value="F:hydrolase activity"/>
    <property type="evidence" value="ECO:0007669"/>
    <property type="project" value="InterPro"/>
</dbReference>
<dbReference type="EMBL" id="LIZX01000005">
    <property type="protein sequence ID" value="KPJ70144.1"/>
    <property type="molecule type" value="Genomic_DNA"/>
</dbReference>
<name>A0A0S7Y600_UNCSA</name>
<reference evidence="4 5" key="1">
    <citation type="journal article" date="2015" name="Microbiome">
        <title>Genomic resolution of linkages in carbon, nitrogen, and sulfur cycling among widespread estuary sediment bacteria.</title>
        <authorList>
            <person name="Baker B.J."/>
            <person name="Lazar C.S."/>
            <person name="Teske A.P."/>
            <person name="Dick G.J."/>
        </authorList>
    </citation>
    <scope>NUCLEOTIDE SEQUENCE [LARGE SCALE GENOMIC DNA]</scope>
    <source>
        <strain evidence="4">DG_54_3</strain>
    </source>
</reference>
<feature type="transmembrane region" description="Helical" evidence="1">
    <location>
        <begin position="22"/>
        <end position="43"/>
    </location>
</feature>
<dbReference type="Proteomes" id="UP000051861">
    <property type="component" value="Unassembled WGS sequence"/>
</dbReference>
<dbReference type="Pfam" id="PF01738">
    <property type="entry name" value="DLH"/>
    <property type="match status" value="1"/>
</dbReference>
<evidence type="ECO:0000259" key="2">
    <source>
        <dbReference type="Pfam" id="PF01738"/>
    </source>
</evidence>
<dbReference type="SUPFAM" id="SSF53474">
    <property type="entry name" value="alpha/beta-Hydrolases"/>
    <property type="match status" value="1"/>
</dbReference>
<evidence type="ECO:0000259" key="3">
    <source>
        <dbReference type="Pfam" id="PF23678"/>
    </source>
</evidence>
<dbReference type="Gene3D" id="3.40.50.1820">
    <property type="entry name" value="alpha/beta hydrolase"/>
    <property type="match status" value="1"/>
</dbReference>
<feature type="domain" description="Dienelactone hydrolase" evidence="2">
    <location>
        <begin position="74"/>
        <end position="282"/>
    </location>
</feature>
<dbReference type="InterPro" id="IPR006311">
    <property type="entry name" value="TAT_signal"/>
</dbReference>
<dbReference type="AlphaFoldDB" id="A0A0S7Y600"/>
<evidence type="ECO:0000313" key="5">
    <source>
        <dbReference type="Proteomes" id="UP000051861"/>
    </source>
</evidence>
<keyword evidence="1" id="KW-0472">Membrane</keyword>
<accession>A0A0S7Y600</accession>
<proteinExistence type="predicted"/>
<dbReference type="Pfam" id="PF23678">
    <property type="entry name" value="YqhI"/>
    <property type="match status" value="1"/>
</dbReference>
<dbReference type="PANTHER" id="PTHR46623">
    <property type="entry name" value="CARBOXYMETHYLENEBUTENOLIDASE-RELATED"/>
    <property type="match status" value="1"/>
</dbReference>
<dbReference type="InterPro" id="IPR002925">
    <property type="entry name" value="Dienelactn_hydro"/>
</dbReference>
<keyword evidence="1" id="KW-0812">Transmembrane</keyword>
<evidence type="ECO:0000256" key="1">
    <source>
        <dbReference type="SAM" id="Phobius"/>
    </source>
</evidence>
<comment type="caution">
    <text evidence="4">The sequence shown here is derived from an EMBL/GenBank/DDBJ whole genome shotgun (WGS) entry which is preliminary data.</text>
</comment>
<dbReference type="PATRIC" id="fig|1703775.3.peg.122"/>
<evidence type="ECO:0000313" key="4">
    <source>
        <dbReference type="EMBL" id="KPJ70144.1"/>
    </source>
</evidence>
<protein>
    <submittedName>
        <fullName evidence="4">Carboxymethylenebutenolidase</fullName>
    </submittedName>
</protein>
<dbReference type="InterPro" id="IPR057802">
    <property type="entry name" value="YqhI_dom"/>
</dbReference>
<organism evidence="4 5">
    <name type="scientific">candidate division WOR-1 bacterium DG_54_3</name>
    <dbReference type="NCBI Taxonomy" id="1703775"/>
    <lineage>
        <taxon>Bacteria</taxon>
        <taxon>Bacillati</taxon>
        <taxon>Saganbacteria</taxon>
    </lineage>
</organism>